<feature type="transmembrane region" description="Helical" evidence="1">
    <location>
        <begin position="6"/>
        <end position="31"/>
    </location>
</feature>
<dbReference type="EMBL" id="MT809205">
    <property type="protein sequence ID" value="QOK36433.1"/>
    <property type="molecule type" value="Genomic_RNA"/>
</dbReference>
<reference evidence="2" key="1">
    <citation type="journal article" date="2020" name="Plants (Basel)">
        <title>Molecular Characterization of the Complete Coding Sequence of Olive Leaf Yellowing-Associated Virus.</title>
        <authorList>
            <person name="Ruiz-Garcia A.B."/>
            <person name="Candresse T."/>
            <person name="Canales C."/>
            <person name="Moran F."/>
            <person name="Machado de Oliveira C."/>
            <person name="Bertolini E."/>
            <person name="Olmos A."/>
        </authorList>
    </citation>
    <scope>NUCLEOTIDE SEQUENCE</scope>
    <source>
        <strain evidence="2">CS1</strain>
    </source>
</reference>
<evidence type="ECO:0000313" key="2">
    <source>
        <dbReference type="EMBL" id="QOK36433.1"/>
    </source>
</evidence>
<gene>
    <name evidence="2" type="primary">ORFp7</name>
</gene>
<name>A0A7L9K4X9_9CLOS</name>
<proteinExistence type="predicted"/>
<keyword evidence="1" id="KW-1133">Transmembrane helix</keyword>
<sequence>MWPELRFTLCVLVSILSFVFLVCLILLIIHFSEIIKNALKRLRQQQGFSNSDSHPPYRGAAA</sequence>
<keyword evidence="1" id="KW-0472">Membrane</keyword>
<organism evidence="2">
    <name type="scientific">Olive leaf yellowing-associated virus</name>
    <dbReference type="NCBI Taxonomy" id="82791"/>
    <lineage>
        <taxon>Viruses</taxon>
        <taxon>Riboviria</taxon>
        <taxon>Orthornavirae</taxon>
        <taxon>Kitrinoviricota</taxon>
        <taxon>Alsuviricetes</taxon>
        <taxon>Martellivirales</taxon>
        <taxon>Closteroviridae</taxon>
        <taxon>Olivavirus</taxon>
        <taxon>Olivavirus flavioleae</taxon>
    </lineage>
</organism>
<protein>
    <submittedName>
        <fullName evidence="2">Putative transmembrane protein</fullName>
    </submittedName>
</protein>
<accession>A0A7L9K4X9</accession>
<keyword evidence="1 2" id="KW-0812">Transmembrane</keyword>
<evidence type="ECO:0000256" key="1">
    <source>
        <dbReference type="SAM" id="Phobius"/>
    </source>
</evidence>